<sequence>MSSRPQVSRKAPKIRPRRRPITIHNYFFNDAESDDITEATAGYFMFIALRKQCKNLNSSLDFDKKNRKVVLHLEKNISDRAKYEALKTYAQTFVQDIRVNQTGQFPTVPQNPRIEWVYPDVLGSSLPQEEPPIEEEEEEESKDDDKKDPDWKA</sequence>
<name>A0ABR2I7G0_9EUKA</name>
<keyword evidence="3" id="KW-1185">Reference proteome</keyword>
<reference evidence="2 3" key="1">
    <citation type="submission" date="2024-04" db="EMBL/GenBank/DDBJ databases">
        <title>Tritrichomonas musculus Genome.</title>
        <authorList>
            <person name="Alves-Ferreira E."/>
            <person name="Grigg M."/>
            <person name="Lorenzi H."/>
            <person name="Galac M."/>
        </authorList>
    </citation>
    <scope>NUCLEOTIDE SEQUENCE [LARGE SCALE GENOMIC DNA]</scope>
    <source>
        <strain evidence="2 3">EAF2021</strain>
    </source>
</reference>
<evidence type="ECO:0000256" key="1">
    <source>
        <dbReference type="SAM" id="MobiDB-lite"/>
    </source>
</evidence>
<comment type="caution">
    <text evidence="2">The sequence shown here is derived from an EMBL/GenBank/DDBJ whole genome shotgun (WGS) entry which is preliminary data.</text>
</comment>
<feature type="compositionally biased region" description="Acidic residues" evidence="1">
    <location>
        <begin position="131"/>
        <end position="142"/>
    </location>
</feature>
<protein>
    <submittedName>
        <fullName evidence="2">Uncharacterized protein</fullName>
    </submittedName>
</protein>
<feature type="compositionally biased region" description="Basic and acidic residues" evidence="1">
    <location>
        <begin position="143"/>
        <end position="153"/>
    </location>
</feature>
<gene>
    <name evidence="2" type="ORF">M9Y10_013463</name>
</gene>
<accession>A0ABR2I7G0</accession>
<organism evidence="2 3">
    <name type="scientific">Tritrichomonas musculus</name>
    <dbReference type="NCBI Taxonomy" id="1915356"/>
    <lineage>
        <taxon>Eukaryota</taxon>
        <taxon>Metamonada</taxon>
        <taxon>Parabasalia</taxon>
        <taxon>Tritrichomonadida</taxon>
        <taxon>Tritrichomonadidae</taxon>
        <taxon>Tritrichomonas</taxon>
    </lineage>
</organism>
<dbReference type="Proteomes" id="UP001470230">
    <property type="component" value="Unassembled WGS sequence"/>
</dbReference>
<feature type="region of interest" description="Disordered" evidence="1">
    <location>
        <begin position="120"/>
        <end position="153"/>
    </location>
</feature>
<proteinExistence type="predicted"/>
<dbReference type="EMBL" id="JAPFFF010000019">
    <property type="protein sequence ID" value="KAK8858360.1"/>
    <property type="molecule type" value="Genomic_DNA"/>
</dbReference>
<evidence type="ECO:0000313" key="2">
    <source>
        <dbReference type="EMBL" id="KAK8858360.1"/>
    </source>
</evidence>
<evidence type="ECO:0000313" key="3">
    <source>
        <dbReference type="Proteomes" id="UP001470230"/>
    </source>
</evidence>